<dbReference type="GO" id="GO:0000287">
    <property type="term" value="F:magnesium ion binding"/>
    <property type="evidence" value="ECO:0007669"/>
    <property type="project" value="UniProtKB-UniRule"/>
</dbReference>
<proteinExistence type="inferred from homology"/>
<feature type="binding site" evidence="8">
    <location>
        <position position="8"/>
    </location>
    <ligand>
        <name>Mg(2+)</name>
        <dbReference type="ChEBI" id="CHEBI:18420"/>
    </ligand>
</feature>
<evidence type="ECO:0000256" key="4">
    <source>
        <dbReference type="ARBA" id="ARBA00022723"/>
    </source>
</evidence>
<dbReference type="HAMAP" id="MF_00265">
    <property type="entry name" value="VapC_Nob1"/>
    <property type="match status" value="1"/>
</dbReference>
<accession>Q1PUH7</accession>
<evidence type="ECO:0000313" key="11">
    <source>
        <dbReference type="EMBL" id="QII13343.1"/>
    </source>
</evidence>
<protein>
    <recommendedName>
        <fullName evidence="8">Ribonuclease VapC</fullName>
        <shortName evidence="8">RNase VapC</shortName>
        <ecNumber evidence="8">3.1.-.-</ecNumber>
    </recommendedName>
    <alternativeName>
        <fullName evidence="8">Toxin VapC</fullName>
    </alternativeName>
</protein>
<dbReference type="GO" id="GO:0016787">
    <property type="term" value="F:hydrolase activity"/>
    <property type="evidence" value="ECO:0007669"/>
    <property type="project" value="UniProtKB-KW"/>
</dbReference>
<reference evidence="10" key="1">
    <citation type="journal article" date="2006" name="Nature">
        <title>Deciphering the evolution and metabolism of an anammox bacterium from a community genome.</title>
        <authorList>
            <person name="Strous M."/>
            <person name="Pelletier E."/>
            <person name="Mangenot S."/>
            <person name="Rattei T."/>
            <person name="Lehner A."/>
            <person name="Taylor M.W."/>
            <person name="Horn M."/>
            <person name="Daims H."/>
            <person name="Bartol-Mavel D."/>
            <person name="Wincker P."/>
            <person name="Barbe V."/>
            <person name="Fonknechten N."/>
            <person name="Vallenet D."/>
            <person name="Segurens B."/>
            <person name="Schenowitz-Truong C."/>
            <person name="Medigue C."/>
            <person name="Collingro A."/>
            <person name="Snel B."/>
            <person name="Dutilh B.E."/>
            <person name="OpDenCamp H.J.M."/>
            <person name="vanDerDrift C."/>
            <person name="Cirpus I."/>
            <person name="vanDePas-Schoonen K.T."/>
            <person name="Harhangi H.R."/>
            <person name="vanNiftrik L."/>
            <person name="Schmid M."/>
            <person name="Keltjens J."/>
            <person name="vanDeVossenberg J."/>
            <person name="Kartal B."/>
            <person name="Meier H."/>
            <person name="Frishman D."/>
            <person name="Huynen M.A."/>
            <person name="Mewes H."/>
            <person name="Weissenbach J."/>
            <person name="Jetten M.S.M."/>
            <person name="Wagner M."/>
            <person name="LePaslier D."/>
        </authorList>
    </citation>
    <scope>NUCLEOTIDE SEQUENCE</scope>
</reference>
<gene>
    <name evidence="8 11" type="primary">vapC</name>
    <name evidence="11" type="ORF">KsCSTR_39640</name>
    <name evidence="12" type="ORF">KSMBR1_3155</name>
    <name evidence="10" type="ORF">kustb0141</name>
</gene>
<sequence>MTPSYLIDTDWIIHYLNGQEEIVKRLVALRKEGLAISVISLAELYEGVYYSTNPKGDKKALDDFLTGVLILGLEDEICKIFGKERGKLRKLKIVIGDFDLLIAATCLCYNLTLLTNNIKHFKIVEKLNIISINKPHK</sequence>
<dbReference type="EC" id="3.1.-.-" evidence="8"/>
<dbReference type="CDD" id="cd09881">
    <property type="entry name" value="PIN_VapC4-5_FitB-like"/>
    <property type="match status" value="1"/>
</dbReference>
<dbReference type="EMBL" id="LT934425">
    <property type="protein sequence ID" value="SOH05632.1"/>
    <property type="molecule type" value="Genomic_DNA"/>
</dbReference>
<dbReference type="SUPFAM" id="SSF88723">
    <property type="entry name" value="PIN domain-like"/>
    <property type="match status" value="1"/>
</dbReference>
<keyword evidence="5 8" id="KW-0378">Hydrolase</keyword>
<keyword evidence="3 8" id="KW-0540">Nuclease</keyword>
<dbReference type="InterPro" id="IPR022907">
    <property type="entry name" value="VapC_family"/>
</dbReference>
<dbReference type="EMBL" id="CT573074">
    <property type="protein sequence ID" value="CAJ70886.1"/>
    <property type="molecule type" value="Genomic_DNA"/>
</dbReference>
<keyword evidence="6 8" id="KW-0460">Magnesium</keyword>
<reference evidence="13" key="4">
    <citation type="submission" date="2017-10" db="EMBL/GenBank/DDBJ databases">
        <authorList>
            <person name="Frank J."/>
        </authorList>
    </citation>
    <scope>NUCLEOTIDE SEQUENCE [LARGE SCALE GENOMIC DNA]</scope>
</reference>
<evidence type="ECO:0000313" key="10">
    <source>
        <dbReference type="EMBL" id="CAJ70886.1"/>
    </source>
</evidence>
<dbReference type="PANTHER" id="PTHR33653:SF1">
    <property type="entry name" value="RIBONUCLEASE VAPC2"/>
    <property type="match status" value="1"/>
</dbReference>
<dbReference type="Proteomes" id="UP000501926">
    <property type="component" value="Chromosome"/>
</dbReference>
<keyword evidence="13" id="KW-1185">Reference proteome</keyword>
<reference evidence="12" key="3">
    <citation type="submission" date="2017-10" db="EMBL/GenBank/DDBJ databases">
        <authorList>
            <person name="Banno H."/>
            <person name="Chua N.-H."/>
        </authorList>
    </citation>
    <scope>NUCLEOTIDE SEQUENCE [LARGE SCALE GENOMIC DNA]</scope>
    <source>
        <strain evidence="12">Kuenenia_mbr1_ru-nijmegen</strain>
    </source>
</reference>
<evidence type="ECO:0000259" key="9">
    <source>
        <dbReference type="Pfam" id="PF01850"/>
    </source>
</evidence>
<organism evidence="10">
    <name type="scientific">Kuenenia stuttgartiensis</name>
    <dbReference type="NCBI Taxonomy" id="174633"/>
    <lineage>
        <taxon>Bacteria</taxon>
        <taxon>Pseudomonadati</taxon>
        <taxon>Planctomycetota</taxon>
        <taxon>Candidatus Brocadiia</taxon>
        <taxon>Candidatus Brocadiales</taxon>
        <taxon>Candidatus Brocadiaceae</taxon>
        <taxon>Candidatus Kuenenia</taxon>
    </lineage>
</organism>
<evidence type="ECO:0000256" key="2">
    <source>
        <dbReference type="ARBA" id="ARBA00022649"/>
    </source>
</evidence>
<evidence type="ECO:0000256" key="5">
    <source>
        <dbReference type="ARBA" id="ARBA00022801"/>
    </source>
</evidence>
<evidence type="ECO:0000313" key="13">
    <source>
        <dbReference type="Proteomes" id="UP000221734"/>
    </source>
</evidence>
<reference evidence="10" key="2">
    <citation type="submission" date="2006-01" db="EMBL/GenBank/DDBJ databases">
        <authorList>
            <person name="Genoscope"/>
        </authorList>
    </citation>
    <scope>NUCLEOTIDE SEQUENCE</scope>
</reference>
<dbReference type="Pfam" id="PF01850">
    <property type="entry name" value="PIN"/>
    <property type="match status" value="1"/>
</dbReference>
<evidence type="ECO:0000313" key="12">
    <source>
        <dbReference type="EMBL" id="SOH05632.1"/>
    </source>
</evidence>
<dbReference type="Proteomes" id="UP000221734">
    <property type="component" value="Chromosome Kuenenia_stuttgartiensis_MBR1"/>
</dbReference>
<keyword evidence="4 8" id="KW-0479">Metal-binding</keyword>
<keyword evidence="8" id="KW-0800">Toxin</keyword>
<dbReference type="KEGG" id="kst:KSMBR1_3155"/>
<dbReference type="AlphaFoldDB" id="Q1PUH7"/>
<keyword evidence="2 8" id="KW-1277">Toxin-antitoxin system</keyword>
<evidence type="ECO:0000256" key="1">
    <source>
        <dbReference type="ARBA" id="ARBA00001946"/>
    </source>
</evidence>
<dbReference type="PANTHER" id="PTHR33653">
    <property type="entry name" value="RIBONUCLEASE VAPC2"/>
    <property type="match status" value="1"/>
</dbReference>
<dbReference type="RefSeq" id="WP_099326181.1">
    <property type="nucleotide sequence ID" value="NZ_CP049055.1"/>
</dbReference>
<feature type="binding site" evidence="8">
    <location>
        <position position="99"/>
    </location>
    <ligand>
        <name>Mg(2+)</name>
        <dbReference type="ChEBI" id="CHEBI:18420"/>
    </ligand>
</feature>
<dbReference type="GO" id="GO:0004540">
    <property type="term" value="F:RNA nuclease activity"/>
    <property type="evidence" value="ECO:0007669"/>
    <property type="project" value="InterPro"/>
</dbReference>
<feature type="domain" description="PIN" evidence="9">
    <location>
        <begin position="5"/>
        <end position="122"/>
    </location>
</feature>
<reference evidence="11 14" key="5">
    <citation type="submission" date="2020-02" db="EMBL/GenBank/DDBJ databases">
        <title>Newly sequenced genome of strain CSTR1 showed variability in Candidatus Kuenenia stuttgartiensis genomes.</title>
        <authorList>
            <person name="Ding C."/>
            <person name="Adrian L."/>
        </authorList>
    </citation>
    <scope>NUCLEOTIDE SEQUENCE [LARGE SCALE GENOMIC DNA]</scope>
    <source>
        <strain evidence="11 14">CSTR1</strain>
    </source>
</reference>
<dbReference type="GO" id="GO:0090729">
    <property type="term" value="F:toxin activity"/>
    <property type="evidence" value="ECO:0007669"/>
    <property type="project" value="UniProtKB-KW"/>
</dbReference>
<name>Q1PUH7_KUEST</name>
<evidence type="ECO:0000256" key="6">
    <source>
        <dbReference type="ARBA" id="ARBA00022842"/>
    </source>
</evidence>
<dbReference type="InterPro" id="IPR002716">
    <property type="entry name" value="PIN_dom"/>
</dbReference>
<dbReference type="InterPro" id="IPR050556">
    <property type="entry name" value="Type_II_TA_system_RNase"/>
</dbReference>
<dbReference type="Gene3D" id="3.40.50.1010">
    <property type="entry name" value="5'-nuclease"/>
    <property type="match status" value="1"/>
</dbReference>
<dbReference type="InterPro" id="IPR029060">
    <property type="entry name" value="PIN-like_dom_sf"/>
</dbReference>
<dbReference type="EMBL" id="CP049055">
    <property type="protein sequence ID" value="QII13343.1"/>
    <property type="molecule type" value="Genomic_DNA"/>
</dbReference>
<evidence type="ECO:0000256" key="7">
    <source>
        <dbReference type="ARBA" id="ARBA00038093"/>
    </source>
</evidence>
<comment type="function">
    <text evidence="8">Toxic component of a toxin-antitoxin (TA) system. An RNase.</text>
</comment>
<comment type="similarity">
    <text evidence="7 8">Belongs to the PINc/VapC protein family.</text>
</comment>
<dbReference type="OrthoDB" id="9796690at2"/>
<evidence type="ECO:0000313" key="14">
    <source>
        <dbReference type="Proteomes" id="UP000501926"/>
    </source>
</evidence>
<evidence type="ECO:0000256" key="3">
    <source>
        <dbReference type="ARBA" id="ARBA00022722"/>
    </source>
</evidence>
<comment type="cofactor">
    <cofactor evidence="1 8">
        <name>Mg(2+)</name>
        <dbReference type="ChEBI" id="CHEBI:18420"/>
    </cofactor>
</comment>
<evidence type="ECO:0000256" key="8">
    <source>
        <dbReference type="HAMAP-Rule" id="MF_00265"/>
    </source>
</evidence>